<feature type="transmembrane region" description="Helical" evidence="12">
    <location>
        <begin position="58"/>
        <end position="81"/>
    </location>
</feature>
<evidence type="ECO:0000256" key="6">
    <source>
        <dbReference type="ARBA" id="ARBA00022692"/>
    </source>
</evidence>
<evidence type="ECO:0000313" key="13">
    <source>
        <dbReference type="EMBL" id="MCW8345580.1"/>
    </source>
</evidence>
<keyword evidence="3" id="KW-0813">Transport</keyword>
<evidence type="ECO:0000256" key="4">
    <source>
        <dbReference type="ARBA" id="ARBA00022449"/>
    </source>
</evidence>
<evidence type="ECO:0000256" key="1">
    <source>
        <dbReference type="ARBA" id="ARBA00004429"/>
    </source>
</evidence>
<keyword evidence="5" id="KW-1003">Cell membrane</keyword>
<feature type="transmembrane region" description="Helical" evidence="12">
    <location>
        <begin position="287"/>
        <end position="305"/>
    </location>
</feature>
<feature type="transmembrane region" description="Helical" evidence="12">
    <location>
        <begin position="93"/>
        <end position="114"/>
    </location>
</feature>
<dbReference type="GO" id="GO:0005886">
    <property type="term" value="C:plasma membrane"/>
    <property type="evidence" value="ECO:0007669"/>
    <property type="project" value="UniProtKB-SubCell"/>
</dbReference>
<feature type="transmembrane region" description="Helical" evidence="12">
    <location>
        <begin position="359"/>
        <end position="381"/>
    </location>
</feature>
<evidence type="ECO:0000256" key="11">
    <source>
        <dbReference type="ARBA" id="ARBA00031636"/>
    </source>
</evidence>
<dbReference type="AlphaFoldDB" id="A0A9X3CLN5"/>
<dbReference type="GO" id="GO:0006811">
    <property type="term" value="P:monoatomic ion transport"/>
    <property type="evidence" value="ECO:0007669"/>
    <property type="project" value="UniProtKB-KW"/>
</dbReference>
<proteinExistence type="predicted"/>
<feature type="transmembrane region" description="Helical" evidence="12">
    <location>
        <begin position="12"/>
        <end position="33"/>
    </location>
</feature>
<feature type="transmembrane region" description="Helical" evidence="12">
    <location>
        <begin position="194"/>
        <end position="218"/>
    </location>
</feature>
<evidence type="ECO:0000313" key="14">
    <source>
        <dbReference type="Proteomes" id="UP001155587"/>
    </source>
</evidence>
<dbReference type="InterPro" id="IPR002528">
    <property type="entry name" value="MATE_fam"/>
</dbReference>
<evidence type="ECO:0000256" key="9">
    <source>
        <dbReference type="ARBA" id="ARBA00023136"/>
    </source>
</evidence>
<organism evidence="13 14">
    <name type="scientific">Vibrio qingdaonensis</name>
    <dbReference type="NCBI Taxonomy" id="2829491"/>
    <lineage>
        <taxon>Bacteria</taxon>
        <taxon>Pseudomonadati</taxon>
        <taxon>Pseudomonadota</taxon>
        <taxon>Gammaproteobacteria</taxon>
        <taxon>Vibrionales</taxon>
        <taxon>Vibrionaceae</taxon>
        <taxon>Vibrio</taxon>
    </lineage>
</organism>
<protein>
    <recommendedName>
        <fullName evidence="2">Multidrug resistance protein NorM</fullName>
    </recommendedName>
    <alternativeName>
        <fullName evidence="11">Multidrug-efflux transporter</fullName>
    </alternativeName>
    <alternativeName>
        <fullName evidence="10">Na(+)/drug antiporter</fullName>
    </alternativeName>
</protein>
<dbReference type="PANTHER" id="PTHR43298:SF2">
    <property type="entry name" value="FMN_FAD EXPORTER YEEO-RELATED"/>
    <property type="match status" value="1"/>
</dbReference>
<dbReference type="InterPro" id="IPR050222">
    <property type="entry name" value="MATE_MdtK"/>
</dbReference>
<dbReference type="CDD" id="cd13134">
    <property type="entry name" value="MATE_like_8"/>
    <property type="match status" value="1"/>
</dbReference>
<feature type="transmembrane region" description="Helical" evidence="12">
    <location>
        <begin position="317"/>
        <end position="339"/>
    </location>
</feature>
<dbReference type="InterPro" id="IPR048279">
    <property type="entry name" value="MdtK-like"/>
</dbReference>
<sequence length="457" mass="49702">MIAMWRTADSNFWRKVCSIAIPVATQSILYSLLSLVDALMVAPLGDSAVASVGLGGRIVFFNLLAIYGSCAGVTVLAAQYFGANDILGVKRSLGQSIIMSAIVSLPFALLYTVAPSWVIGLASNDVEFNQMATDYLLFTGWTILLTAIVVPLESMFRAVGEATVPTYISIFASLLNVGLNALLIFGLYGFPEMGVVGAAIGTAISRVVQMLILGWYLYSRRRQYCPNKHDVKSGLTLKARQLYLKIAFPALLQNGGWAAGILTYSILMGHISVGALAVVSMLSPVEAVILSLFYGISVAASTLIGQELGAERYQRAWYVAWRLIIVAVILAFFIGPLTYLLRDDIQQVLNYMNTPQLDVAIQILLIMAFAVPLRALNMLGLSGALRSGGDMKYALFIELFGLWGIGIPVAVFTIFVLGWPLNWVMVAILLEEVVKGCLVVHRIFAKRWLTNLVNEPA</sequence>
<keyword evidence="9 12" id="KW-0472">Membrane</keyword>
<dbReference type="EMBL" id="JAKRRY010000005">
    <property type="protein sequence ID" value="MCW8345580.1"/>
    <property type="molecule type" value="Genomic_DNA"/>
</dbReference>
<evidence type="ECO:0000256" key="8">
    <source>
        <dbReference type="ARBA" id="ARBA00023065"/>
    </source>
</evidence>
<evidence type="ECO:0000256" key="2">
    <source>
        <dbReference type="ARBA" id="ARBA00013489"/>
    </source>
</evidence>
<feature type="transmembrane region" description="Helical" evidence="12">
    <location>
        <begin position="164"/>
        <end position="188"/>
    </location>
</feature>
<evidence type="ECO:0000256" key="10">
    <source>
        <dbReference type="ARBA" id="ARBA00030855"/>
    </source>
</evidence>
<feature type="transmembrane region" description="Helical" evidence="12">
    <location>
        <begin position="393"/>
        <end position="417"/>
    </location>
</feature>
<dbReference type="Proteomes" id="UP001155587">
    <property type="component" value="Unassembled WGS sequence"/>
</dbReference>
<feature type="transmembrane region" description="Helical" evidence="12">
    <location>
        <begin position="242"/>
        <end position="267"/>
    </location>
</feature>
<comment type="subcellular location">
    <subcellularLocation>
        <location evidence="1">Cell inner membrane</location>
        <topology evidence="1">Multi-pass membrane protein</topology>
    </subcellularLocation>
</comment>
<dbReference type="RefSeq" id="WP_265673990.1">
    <property type="nucleotide sequence ID" value="NZ_JAKRRY010000005.1"/>
</dbReference>
<dbReference type="PIRSF" id="PIRSF006603">
    <property type="entry name" value="DinF"/>
    <property type="match status" value="1"/>
</dbReference>
<dbReference type="GO" id="GO:0042910">
    <property type="term" value="F:xenobiotic transmembrane transporter activity"/>
    <property type="evidence" value="ECO:0007669"/>
    <property type="project" value="InterPro"/>
</dbReference>
<feature type="transmembrane region" description="Helical" evidence="12">
    <location>
        <begin position="134"/>
        <end position="152"/>
    </location>
</feature>
<evidence type="ECO:0000256" key="7">
    <source>
        <dbReference type="ARBA" id="ARBA00022989"/>
    </source>
</evidence>
<keyword evidence="8" id="KW-0406">Ion transport</keyword>
<dbReference type="Pfam" id="PF01554">
    <property type="entry name" value="MatE"/>
    <property type="match status" value="2"/>
</dbReference>
<keyword evidence="7 12" id="KW-1133">Transmembrane helix</keyword>
<evidence type="ECO:0000256" key="5">
    <source>
        <dbReference type="ARBA" id="ARBA00022475"/>
    </source>
</evidence>
<evidence type="ECO:0000256" key="12">
    <source>
        <dbReference type="SAM" id="Phobius"/>
    </source>
</evidence>
<keyword evidence="4" id="KW-0050">Antiport</keyword>
<evidence type="ECO:0000256" key="3">
    <source>
        <dbReference type="ARBA" id="ARBA00022448"/>
    </source>
</evidence>
<dbReference type="PANTHER" id="PTHR43298">
    <property type="entry name" value="MULTIDRUG RESISTANCE PROTEIN NORM-RELATED"/>
    <property type="match status" value="1"/>
</dbReference>
<dbReference type="GO" id="GO:0015297">
    <property type="term" value="F:antiporter activity"/>
    <property type="evidence" value="ECO:0007669"/>
    <property type="project" value="UniProtKB-KW"/>
</dbReference>
<dbReference type="NCBIfam" id="TIGR00797">
    <property type="entry name" value="matE"/>
    <property type="match status" value="1"/>
</dbReference>
<name>A0A9X3CLN5_9VIBR</name>
<reference evidence="13" key="1">
    <citation type="submission" date="2022-02" db="EMBL/GenBank/DDBJ databases">
        <title>Vibrio sp. nov, a new bacterium isolated from seawater.</title>
        <authorList>
            <person name="Yuan Y."/>
        </authorList>
    </citation>
    <scope>NUCLEOTIDE SEQUENCE</scope>
    <source>
        <strain evidence="13">ZSDZ65</strain>
    </source>
</reference>
<keyword evidence="14" id="KW-1185">Reference proteome</keyword>
<gene>
    <name evidence="13" type="ORF">MD535_06090</name>
</gene>
<keyword evidence="6 12" id="KW-0812">Transmembrane</keyword>
<comment type="caution">
    <text evidence="13">The sequence shown here is derived from an EMBL/GenBank/DDBJ whole genome shotgun (WGS) entry which is preliminary data.</text>
</comment>
<accession>A0A9X3CLN5</accession>